<keyword evidence="1" id="KW-1133">Transmembrane helix</keyword>
<name>A0A0G1LGS9_9BACT</name>
<keyword evidence="1" id="KW-0812">Transmembrane</keyword>
<gene>
    <name evidence="2" type="ORF">UW53_C0021G0004</name>
</gene>
<feature type="transmembrane region" description="Helical" evidence="1">
    <location>
        <begin position="14"/>
        <end position="36"/>
    </location>
</feature>
<sequence>METILLWLHAEPGILGTIILAVFGAILSITIIFLAFGFKNAFYCDRFERARIRMKIAISGGAIMHFFQNAVLELLEEIIFRLTPLWFSFLIFGDSWQYMAIIIIGSSMLFAMAHNATLKQAIFNHFCGGVILSNRVSHAL</sequence>
<dbReference type="Proteomes" id="UP000034087">
    <property type="component" value="Unassembled WGS sequence"/>
</dbReference>
<reference evidence="2 3" key="1">
    <citation type="journal article" date="2015" name="Nature">
        <title>rRNA introns, odd ribosomes, and small enigmatic genomes across a large radiation of phyla.</title>
        <authorList>
            <person name="Brown C.T."/>
            <person name="Hug L.A."/>
            <person name="Thomas B.C."/>
            <person name="Sharon I."/>
            <person name="Castelle C.J."/>
            <person name="Singh A."/>
            <person name="Wilkins M.J."/>
            <person name="Williams K.H."/>
            <person name="Banfield J.F."/>
        </authorList>
    </citation>
    <scope>NUCLEOTIDE SEQUENCE [LARGE SCALE GENOMIC DNA]</scope>
</reference>
<protein>
    <submittedName>
        <fullName evidence="2">Uncharacterized protein</fullName>
    </submittedName>
</protein>
<keyword evidence="1" id="KW-0472">Membrane</keyword>
<comment type="caution">
    <text evidence="2">The sequence shown here is derived from an EMBL/GenBank/DDBJ whole genome shotgun (WGS) entry which is preliminary data.</text>
</comment>
<evidence type="ECO:0000313" key="2">
    <source>
        <dbReference type="EMBL" id="KKT59129.1"/>
    </source>
</evidence>
<dbReference type="AlphaFoldDB" id="A0A0G1LGS9"/>
<feature type="transmembrane region" description="Helical" evidence="1">
    <location>
        <begin position="95"/>
        <end position="113"/>
    </location>
</feature>
<accession>A0A0G1LGS9</accession>
<feature type="transmembrane region" description="Helical" evidence="1">
    <location>
        <begin position="56"/>
        <end position="75"/>
    </location>
</feature>
<organism evidence="2 3">
    <name type="scientific">Candidatus Giovannonibacteria bacterium GW2011_GWA1_44_25</name>
    <dbReference type="NCBI Taxonomy" id="1618645"/>
    <lineage>
        <taxon>Bacteria</taxon>
        <taxon>Candidatus Giovannoniibacteriota</taxon>
    </lineage>
</organism>
<proteinExistence type="predicted"/>
<evidence type="ECO:0000256" key="1">
    <source>
        <dbReference type="SAM" id="Phobius"/>
    </source>
</evidence>
<dbReference type="EMBL" id="LCIR01000021">
    <property type="protein sequence ID" value="KKT59129.1"/>
    <property type="molecule type" value="Genomic_DNA"/>
</dbReference>
<evidence type="ECO:0000313" key="3">
    <source>
        <dbReference type="Proteomes" id="UP000034087"/>
    </source>
</evidence>